<dbReference type="CDD" id="cd00093">
    <property type="entry name" value="HTH_XRE"/>
    <property type="match status" value="1"/>
</dbReference>
<accession>A0ABT5XUI7</accession>
<organism evidence="2 3">
    <name type="scientific">Flagellimonas yonaguniensis</name>
    <dbReference type="NCBI Taxonomy" id="3031325"/>
    <lineage>
        <taxon>Bacteria</taxon>
        <taxon>Pseudomonadati</taxon>
        <taxon>Bacteroidota</taxon>
        <taxon>Flavobacteriia</taxon>
        <taxon>Flavobacteriales</taxon>
        <taxon>Flavobacteriaceae</taxon>
        <taxon>Flagellimonas</taxon>
    </lineage>
</organism>
<gene>
    <name evidence="2" type="ORF">PY092_01700</name>
</gene>
<keyword evidence="3" id="KW-1185">Reference proteome</keyword>
<dbReference type="Proteomes" id="UP001221366">
    <property type="component" value="Unassembled WGS sequence"/>
</dbReference>
<dbReference type="Pfam" id="PF01381">
    <property type="entry name" value="HTH_3"/>
    <property type="match status" value="1"/>
</dbReference>
<sequence length="130" mass="14733">METTTKNNHLGRKISRIRELRGMKQETLAEELGISQQAVSNIENSEKVDDAKLEEIAKALGVTKWAIENFSDDAVFNYFNSFSDNSINQGPIGAHNTCNFNPLDKVVELYERLVQAEKDKVAYLEKLLNK</sequence>
<dbReference type="PROSITE" id="PS50943">
    <property type="entry name" value="HTH_CROC1"/>
    <property type="match status" value="1"/>
</dbReference>
<dbReference type="InterPro" id="IPR001387">
    <property type="entry name" value="Cro/C1-type_HTH"/>
</dbReference>
<comment type="caution">
    <text evidence="2">The sequence shown here is derived from an EMBL/GenBank/DDBJ whole genome shotgun (WGS) entry which is preliminary data.</text>
</comment>
<evidence type="ECO:0000259" key="1">
    <source>
        <dbReference type="PROSITE" id="PS50943"/>
    </source>
</evidence>
<evidence type="ECO:0000313" key="2">
    <source>
        <dbReference type="EMBL" id="MDF0714847.1"/>
    </source>
</evidence>
<proteinExistence type="predicted"/>
<dbReference type="EMBL" id="JARFVB010000001">
    <property type="protein sequence ID" value="MDF0714847.1"/>
    <property type="molecule type" value="Genomic_DNA"/>
</dbReference>
<dbReference type="SMART" id="SM00530">
    <property type="entry name" value="HTH_XRE"/>
    <property type="match status" value="1"/>
</dbReference>
<protein>
    <submittedName>
        <fullName evidence="2">Helix-turn-helix transcriptional regulator</fullName>
    </submittedName>
</protein>
<evidence type="ECO:0000313" key="3">
    <source>
        <dbReference type="Proteomes" id="UP001221366"/>
    </source>
</evidence>
<reference evidence="2 3" key="1">
    <citation type="submission" date="2023-03" db="EMBL/GenBank/DDBJ databases">
        <title>Muricauda XX sp. nov. and Muricauda XXX sp. nov., two novel species isolated from Okinawa Trough.</title>
        <authorList>
            <person name="Cao W."/>
            <person name="Deng X."/>
        </authorList>
    </citation>
    <scope>NUCLEOTIDE SEQUENCE [LARGE SCALE GENOMIC DNA]</scope>
    <source>
        <strain evidence="2 3">334s03</strain>
    </source>
</reference>
<feature type="domain" description="HTH cro/C1-type" evidence="1">
    <location>
        <begin position="14"/>
        <end position="66"/>
    </location>
</feature>
<dbReference type="Gene3D" id="1.10.260.40">
    <property type="entry name" value="lambda repressor-like DNA-binding domains"/>
    <property type="match status" value="1"/>
</dbReference>
<name>A0ABT5XUI7_9FLAO</name>
<dbReference type="InterPro" id="IPR010982">
    <property type="entry name" value="Lambda_DNA-bd_dom_sf"/>
</dbReference>
<dbReference type="SUPFAM" id="SSF47413">
    <property type="entry name" value="lambda repressor-like DNA-binding domains"/>
    <property type="match status" value="1"/>
</dbReference>
<dbReference type="RefSeq" id="WP_275614125.1">
    <property type="nucleotide sequence ID" value="NZ_JARFVB010000001.1"/>
</dbReference>